<evidence type="ECO:0000313" key="1">
    <source>
        <dbReference type="EMBL" id="SFS72347.1"/>
    </source>
</evidence>
<evidence type="ECO:0000313" key="2">
    <source>
        <dbReference type="Proteomes" id="UP000183209"/>
    </source>
</evidence>
<accession>A0A1I6S5W4</accession>
<organism evidence="1 2">
    <name type="scientific">Zhouia amylolytica</name>
    <dbReference type="NCBI Taxonomy" id="376730"/>
    <lineage>
        <taxon>Bacteria</taxon>
        <taxon>Pseudomonadati</taxon>
        <taxon>Bacteroidota</taxon>
        <taxon>Flavobacteriia</taxon>
        <taxon>Flavobacteriales</taxon>
        <taxon>Flavobacteriaceae</taxon>
        <taxon>Zhouia</taxon>
    </lineage>
</organism>
<protein>
    <submittedName>
        <fullName evidence="1">Uncharacterized protein</fullName>
    </submittedName>
</protein>
<sequence>MKPVLFLSGLISLAILLKISTLFQNDPIHVYQDLKVNQSNSFDKPVSSIVLSNDLSYNSLIYLKQHTREVSYHQENTNTIKSR</sequence>
<dbReference type="Proteomes" id="UP000183209">
    <property type="component" value="Unassembled WGS sequence"/>
</dbReference>
<dbReference type="RefSeq" id="WP_074977910.1">
    <property type="nucleotide sequence ID" value="NZ_FPAG01000004.1"/>
</dbReference>
<name>A0A1I6S5W4_9FLAO</name>
<proteinExistence type="predicted"/>
<dbReference type="EMBL" id="FPAG01000004">
    <property type="protein sequence ID" value="SFS72347.1"/>
    <property type="molecule type" value="Genomic_DNA"/>
</dbReference>
<gene>
    <name evidence="1" type="ORF">SAMN04487906_1436</name>
</gene>
<dbReference type="AlphaFoldDB" id="A0A1I6S5W4"/>
<reference evidence="1 2" key="1">
    <citation type="submission" date="2016-10" db="EMBL/GenBank/DDBJ databases">
        <authorList>
            <person name="de Groot N.N."/>
        </authorList>
    </citation>
    <scope>NUCLEOTIDE SEQUENCE [LARGE SCALE GENOMIC DNA]</scope>
    <source>
        <strain evidence="1 2">CGMCC 1.6114</strain>
    </source>
</reference>